<dbReference type="PANTHER" id="PTHR24271:SF87">
    <property type="entry name" value="ARGININE ESTERASE-LIKE-RELATED"/>
    <property type="match status" value="1"/>
</dbReference>
<evidence type="ECO:0000256" key="8">
    <source>
        <dbReference type="ARBA" id="ARBA00038868"/>
    </source>
</evidence>
<dbReference type="InterPro" id="IPR033116">
    <property type="entry name" value="TRYPSIN_SER"/>
</dbReference>
<keyword evidence="3 9" id="KW-0378">Hydrolase</keyword>
<sequence length="235" mass="25554">GLSQAHYIVLMYLLLHMLIVLYASNIINGGKVPDDSMQFMASLQYNKTHECGGFLISEDLVLTAAHCNETNSVVLGTHHLSSATDDMRYDVKKMCRHPNFKKTYLGNDIMILKLSRKAQGSIQIIDRGSVSGTSCQVAGWGYASAKRTPVNDLQQIFVQIVTDKVCKKKWGNGLPHSTICAGGMNTGKGICQGDSGGPLVCNNKAVGIVNGLPNVYTNISEFSPWIDKIVEKGDC</sequence>
<evidence type="ECO:0000313" key="12">
    <source>
        <dbReference type="Ensembl" id="ENSNMLP00000023426.1"/>
    </source>
</evidence>
<dbReference type="PROSITE" id="PS50240">
    <property type="entry name" value="TRYPSIN_DOM"/>
    <property type="match status" value="1"/>
</dbReference>
<keyword evidence="4 9" id="KW-0720">Serine protease</keyword>
<reference evidence="12" key="2">
    <citation type="submission" date="2025-09" db="UniProtKB">
        <authorList>
            <consortium name="Ensembl"/>
        </authorList>
    </citation>
    <scope>IDENTIFICATION</scope>
</reference>
<evidence type="ECO:0000256" key="4">
    <source>
        <dbReference type="ARBA" id="ARBA00022825"/>
    </source>
</evidence>
<keyword evidence="2 9" id="KW-0645">Protease</keyword>
<comment type="subcellular location">
    <subcellularLocation>
        <location evidence="1">Secreted</location>
        <location evidence="1">Extracellular space</location>
    </subcellularLocation>
</comment>
<dbReference type="FunFam" id="2.40.10.10:FF:000005">
    <property type="entry name" value="Serine protease 37"/>
    <property type="match status" value="1"/>
</dbReference>
<evidence type="ECO:0000313" key="13">
    <source>
        <dbReference type="Proteomes" id="UP000694523"/>
    </source>
</evidence>
<dbReference type="InterPro" id="IPR009003">
    <property type="entry name" value="Peptidase_S1_PA"/>
</dbReference>
<feature type="transmembrane region" description="Helical" evidence="10">
    <location>
        <begin position="6"/>
        <end position="27"/>
    </location>
</feature>
<keyword evidence="10" id="KW-1133">Transmembrane helix</keyword>
<evidence type="ECO:0000256" key="7">
    <source>
        <dbReference type="ARBA" id="ARBA00036320"/>
    </source>
</evidence>
<evidence type="ECO:0000256" key="6">
    <source>
        <dbReference type="ARBA" id="ARBA00023157"/>
    </source>
</evidence>
<dbReference type="PRINTS" id="PR00722">
    <property type="entry name" value="CHYMOTRYPSIN"/>
</dbReference>
<evidence type="ECO:0000256" key="9">
    <source>
        <dbReference type="RuleBase" id="RU363034"/>
    </source>
</evidence>
<evidence type="ECO:0000259" key="11">
    <source>
        <dbReference type="PROSITE" id="PS50240"/>
    </source>
</evidence>
<keyword evidence="5" id="KW-0865">Zymogen</keyword>
<dbReference type="Gene3D" id="2.40.10.10">
    <property type="entry name" value="Trypsin-like serine proteases"/>
    <property type="match status" value="1"/>
</dbReference>
<keyword evidence="13" id="KW-1185">Reference proteome</keyword>
<feature type="domain" description="Peptidase S1" evidence="11">
    <location>
        <begin position="26"/>
        <end position="231"/>
    </location>
</feature>
<dbReference type="GO" id="GO:0004252">
    <property type="term" value="F:serine-type endopeptidase activity"/>
    <property type="evidence" value="ECO:0007669"/>
    <property type="project" value="UniProtKB-EC"/>
</dbReference>
<dbReference type="InterPro" id="IPR018114">
    <property type="entry name" value="TRYPSIN_HIS"/>
</dbReference>
<dbReference type="Ensembl" id="ENSNMLT00000026212.1">
    <property type="protein sequence ID" value="ENSNMLP00000023426.1"/>
    <property type="gene ID" value="ENSNMLG00000015074.1"/>
</dbReference>
<dbReference type="InterPro" id="IPR043504">
    <property type="entry name" value="Peptidase_S1_PA_chymotrypsin"/>
</dbReference>
<dbReference type="SMART" id="SM00020">
    <property type="entry name" value="Tryp_SPc"/>
    <property type="match status" value="1"/>
</dbReference>
<keyword evidence="6" id="KW-1015">Disulfide bond</keyword>
<dbReference type="SUPFAM" id="SSF50494">
    <property type="entry name" value="Trypsin-like serine proteases"/>
    <property type="match status" value="1"/>
</dbReference>
<reference evidence="12" key="1">
    <citation type="submission" date="2025-08" db="UniProtKB">
        <authorList>
            <consortium name="Ensembl"/>
        </authorList>
    </citation>
    <scope>IDENTIFICATION</scope>
</reference>
<dbReference type="InterPro" id="IPR001314">
    <property type="entry name" value="Peptidase_S1A"/>
</dbReference>
<evidence type="ECO:0000256" key="3">
    <source>
        <dbReference type="ARBA" id="ARBA00022801"/>
    </source>
</evidence>
<dbReference type="PANTHER" id="PTHR24271">
    <property type="entry name" value="KALLIKREIN-RELATED"/>
    <property type="match status" value="1"/>
</dbReference>
<organism evidence="12 13">
    <name type="scientific">Neogobius melanostomus</name>
    <name type="common">round goby</name>
    <dbReference type="NCBI Taxonomy" id="47308"/>
    <lineage>
        <taxon>Eukaryota</taxon>
        <taxon>Metazoa</taxon>
        <taxon>Chordata</taxon>
        <taxon>Craniata</taxon>
        <taxon>Vertebrata</taxon>
        <taxon>Euteleostomi</taxon>
        <taxon>Actinopterygii</taxon>
        <taxon>Neopterygii</taxon>
        <taxon>Teleostei</taxon>
        <taxon>Neoteleostei</taxon>
        <taxon>Acanthomorphata</taxon>
        <taxon>Gobiaria</taxon>
        <taxon>Gobiiformes</taxon>
        <taxon>Gobioidei</taxon>
        <taxon>Gobiidae</taxon>
        <taxon>Benthophilinae</taxon>
        <taxon>Neogobiini</taxon>
        <taxon>Neogobius</taxon>
    </lineage>
</organism>
<dbReference type="GO" id="GO:0005576">
    <property type="term" value="C:extracellular region"/>
    <property type="evidence" value="ECO:0007669"/>
    <property type="project" value="UniProtKB-SubCell"/>
</dbReference>
<dbReference type="EC" id="3.4.21.4" evidence="8"/>
<proteinExistence type="predicted"/>
<evidence type="ECO:0000256" key="2">
    <source>
        <dbReference type="ARBA" id="ARBA00022670"/>
    </source>
</evidence>
<dbReference type="Proteomes" id="UP000694523">
    <property type="component" value="Unplaced"/>
</dbReference>
<keyword evidence="10" id="KW-0812">Transmembrane</keyword>
<dbReference type="PROSITE" id="PS00135">
    <property type="entry name" value="TRYPSIN_SER"/>
    <property type="match status" value="1"/>
</dbReference>
<accession>A0A8C6WQ00</accession>
<dbReference type="AlphaFoldDB" id="A0A8C6WQ00"/>
<comment type="catalytic activity">
    <reaction evidence="7">
        <text>Preferential cleavage: Arg-|-Xaa, Lys-|-Xaa.</text>
        <dbReference type="EC" id="3.4.21.4"/>
    </reaction>
</comment>
<dbReference type="PROSITE" id="PS00134">
    <property type="entry name" value="TRYPSIN_HIS"/>
    <property type="match status" value="1"/>
</dbReference>
<keyword evidence="10" id="KW-0472">Membrane</keyword>
<dbReference type="InterPro" id="IPR001254">
    <property type="entry name" value="Trypsin_dom"/>
</dbReference>
<evidence type="ECO:0000256" key="10">
    <source>
        <dbReference type="SAM" id="Phobius"/>
    </source>
</evidence>
<name>A0A8C6WQ00_9GOBI</name>
<protein>
    <recommendedName>
        <fullName evidence="8">trypsin</fullName>
        <ecNumber evidence="8">3.4.21.4</ecNumber>
    </recommendedName>
</protein>
<evidence type="ECO:0000256" key="1">
    <source>
        <dbReference type="ARBA" id="ARBA00004239"/>
    </source>
</evidence>
<evidence type="ECO:0000256" key="5">
    <source>
        <dbReference type="ARBA" id="ARBA00023145"/>
    </source>
</evidence>
<dbReference type="CDD" id="cd00190">
    <property type="entry name" value="Tryp_SPc"/>
    <property type="match status" value="1"/>
</dbReference>
<dbReference type="Pfam" id="PF00089">
    <property type="entry name" value="Trypsin"/>
    <property type="match status" value="1"/>
</dbReference>
<dbReference type="GO" id="GO:0006508">
    <property type="term" value="P:proteolysis"/>
    <property type="evidence" value="ECO:0007669"/>
    <property type="project" value="UniProtKB-KW"/>
</dbReference>